<dbReference type="PANTHER" id="PTHR36113">
    <property type="entry name" value="LYASE, PUTATIVE-RELATED-RELATED"/>
    <property type="match status" value="1"/>
</dbReference>
<dbReference type="PROSITE" id="PS51819">
    <property type="entry name" value="VOC"/>
    <property type="match status" value="2"/>
</dbReference>
<dbReference type="PANTHER" id="PTHR36113:SF1">
    <property type="entry name" value="GLYOXALASE_BLEOMYCIN RESISTANCE PROTEIN_DIOXYGENASE"/>
    <property type="match status" value="1"/>
</dbReference>
<evidence type="ECO:0000259" key="2">
    <source>
        <dbReference type="PROSITE" id="PS51819"/>
    </source>
</evidence>
<feature type="domain" description="VOC" evidence="2">
    <location>
        <begin position="146"/>
        <end position="258"/>
    </location>
</feature>
<dbReference type="InterPro" id="IPR004360">
    <property type="entry name" value="Glyas_Fos-R_dOase_dom"/>
</dbReference>
<feature type="domain" description="VOC" evidence="2">
    <location>
        <begin position="22"/>
        <end position="141"/>
    </location>
</feature>
<feature type="signal peptide" evidence="1">
    <location>
        <begin position="1"/>
        <end position="19"/>
    </location>
</feature>
<dbReference type="Proteomes" id="UP000219329">
    <property type="component" value="Unassembled WGS sequence"/>
</dbReference>
<dbReference type="AlphaFoldDB" id="A0A2A5WEQ8"/>
<organism evidence="3 4">
    <name type="scientific">OM182 bacterium MED-G28</name>
    <dbReference type="NCBI Taxonomy" id="1986256"/>
    <lineage>
        <taxon>Bacteria</taxon>
        <taxon>Pseudomonadati</taxon>
        <taxon>Pseudomonadota</taxon>
        <taxon>Gammaproteobacteria</taxon>
        <taxon>OMG group</taxon>
        <taxon>OM182 clade</taxon>
    </lineage>
</organism>
<comment type="caution">
    <text evidence="3">The sequence shown here is derived from an EMBL/GenBank/DDBJ whole genome shotgun (WGS) entry which is preliminary data.</text>
</comment>
<protein>
    <recommendedName>
        <fullName evidence="2">VOC domain-containing protein</fullName>
    </recommendedName>
</protein>
<dbReference type="Gene3D" id="3.10.180.10">
    <property type="entry name" value="2,3-Dihydroxybiphenyl 1,2-Dioxygenase, domain 1"/>
    <property type="match status" value="2"/>
</dbReference>
<dbReference type="EMBL" id="NTJZ01000002">
    <property type="protein sequence ID" value="PDH34990.1"/>
    <property type="molecule type" value="Genomic_DNA"/>
</dbReference>
<evidence type="ECO:0000256" key="1">
    <source>
        <dbReference type="SAM" id="SignalP"/>
    </source>
</evidence>
<dbReference type="Pfam" id="PF00903">
    <property type="entry name" value="Glyoxalase"/>
    <property type="match status" value="2"/>
</dbReference>
<dbReference type="CDD" id="cd06587">
    <property type="entry name" value="VOC"/>
    <property type="match status" value="2"/>
</dbReference>
<accession>A0A2A5WEQ8</accession>
<evidence type="ECO:0000313" key="4">
    <source>
        <dbReference type="Proteomes" id="UP000219329"/>
    </source>
</evidence>
<reference evidence="3 4" key="1">
    <citation type="submission" date="2017-08" db="EMBL/GenBank/DDBJ databases">
        <title>Fine stratification of microbial communities through a metagenomic profile of the photic zone.</title>
        <authorList>
            <person name="Haro-Moreno J.M."/>
            <person name="Lopez-Perez M."/>
            <person name="De La Torre J."/>
            <person name="Picazo A."/>
            <person name="Camacho A."/>
            <person name="Rodriguez-Valera F."/>
        </authorList>
    </citation>
    <scope>NUCLEOTIDE SEQUENCE [LARGE SCALE GENOMIC DNA]</scope>
    <source>
        <strain evidence="3">MED-G28</strain>
    </source>
</reference>
<dbReference type="InterPro" id="IPR029068">
    <property type="entry name" value="Glyas_Bleomycin-R_OHBP_Dase"/>
</dbReference>
<dbReference type="SUPFAM" id="SSF54593">
    <property type="entry name" value="Glyoxalase/Bleomycin resistance protein/Dihydroxybiphenyl dioxygenase"/>
    <property type="match status" value="2"/>
</dbReference>
<name>A0A2A5WEQ8_9GAMM</name>
<proteinExistence type="predicted"/>
<feature type="chain" id="PRO_5012585512" description="VOC domain-containing protein" evidence="1">
    <location>
        <begin position="20"/>
        <end position="259"/>
    </location>
</feature>
<sequence length="259" mass="28415">MKKLALLIFGLLFGGNATAAVPYDHVHLTATNAQEAVNWYVKHFGGKAGRFTRGDGDTVQYPIDRVYYDELSVIFFEREPMGGSVGTGVDHISFSMTNVEEITAAVVADGGAQLGDFVEFSGMQLSFVEDPWGTKIELIDDSETRGLHHIHLSSPDPEGTLSWYQSNFGGDIVQWKGVLPAINYSDVWLMVARANEVIVPTQGTSMDHLGWAAENLDDLGEVFASNGVEFTMEPRPFRGIRISFVEGPDGVRIEVVEPD</sequence>
<evidence type="ECO:0000313" key="3">
    <source>
        <dbReference type="EMBL" id="PDH34990.1"/>
    </source>
</evidence>
<dbReference type="InterPro" id="IPR037523">
    <property type="entry name" value="VOC_core"/>
</dbReference>
<gene>
    <name evidence="3" type="ORF">CNF02_02895</name>
</gene>
<dbReference type="InterPro" id="IPR051332">
    <property type="entry name" value="Fosfomycin_Res_Enzymes"/>
</dbReference>
<keyword evidence="1" id="KW-0732">Signal</keyword>